<reference evidence="1" key="1">
    <citation type="submission" date="2021-06" db="EMBL/GenBank/DDBJ databases">
        <authorList>
            <person name="Hodson N. C."/>
            <person name="Mongue J. A."/>
            <person name="Jaron S. K."/>
        </authorList>
    </citation>
    <scope>NUCLEOTIDE SEQUENCE</scope>
</reference>
<comment type="caution">
    <text evidence="1">The sequence shown here is derived from an EMBL/GenBank/DDBJ whole genome shotgun (WGS) entry which is preliminary data.</text>
</comment>
<name>A0A8J2L1H6_9HEXA</name>
<accession>A0A8J2L1H6</accession>
<proteinExistence type="predicted"/>
<dbReference type="EMBL" id="CAJVCH010542512">
    <property type="protein sequence ID" value="CAG7827177.1"/>
    <property type="molecule type" value="Genomic_DNA"/>
</dbReference>
<gene>
    <name evidence="1" type="ORF">AFUS01_LOCUS37176</name>
</gene>
<feature type="non-terminal residue" evidence="1">
    <location>
        <position position="1"/>
    </location>
</feature>
<evidence type="ECO:0000313" key="2">
    <source>
        <dbReference type="Proteomes" id="UP000708208"/>
    </source>
</evidence>
<dbReference type="Proteomes" id="UP000708208">
    <property type="component" value="Unassembled WGS sequence"/>
</dbReference>
<protein>
    <submittedName>
        <fullName evidence="1">Uncharacterized protein</fullName>
    </submittedName>
</protein>
<sequence length="47" mass="5303">LLRRRRLTKIGYFRAGVALCNYNPFFLDDYSSSGTALDIRTHAGKPA</sequence>
<keyword evidence="2" id="KW-1185">Reference proteome</keyword>
<evidence type="ECO:0000313" key="1">
    <source>
        <dbReference type="EMBL" id="CAG7827177.1"/>
    </source>
</evidence>
<dbReference type="AlphaFoldDB" id="A0A8J2L1H6"/>
<organism evidence="1 2">
    <name type="scientific">Allacma fusca</name>
    <dbReference type="NCBI Taxonomy" id="39272"/>
    <lineage>
        <taxon>Eukaryota</taxon>
        <taxon>Metazoa</taxon>
        <taxon>Ecdysozoa</taxon>
        <taxon>Arthropoda</taxon>
        <taxon>Hexapoda</taxon>
        <taxon>Collembola</taxon>
        <taxon>Symphypleona</taxon>
        <taxon>Sminthuridae</taxon>
        <taxon>Allacma</taxon>
    </lineage>
</organism>